<dbReference type="PANTHER" id="PTHR24305:SF166">
    <property type="entry name" value="CYTOCHROME P450 12A4, MITOCHONDRIAL-RELATED"/>
    <property type="match status" value="1"/>
</dbReference>
<evidence type="ECO:0000256" key="4">
    <source>
        <dbReference type="ARBA" id="ARBA00022617"/>
    </source>
</evidence>
<evidence type="ECO:0000313" key="10">
    <source>
        <dbReference type="EMBL" id="KAJ8494978.1"/>
    </source>
</evidence>
<dbReference type="CDD" id="cd11069">
    <property type="entry name" value="CYP_FUM15-like"/>
    <property type="match status" value="1"/>
</dbReference>
<dbReference type="GO" id="GO:0004497">
    <property type="term" value="F:monooxygenase activity"/>
    <property type="evidence" value="ECO:0007669"/>
    <property type="project" value="UniProtKB-KW"/>
</dbReference>
<evidence type="ECO:0000256" key="6">
    <source>
        <dbReference type="ARBA" id="ARBA00023002"/>
    </source>
</evidence>
<dbReference type="InterPro" id="IPR036396">
    <property type="entry name" value="Cyt_P450_sf"/>
</dbReference>
<dbReference type="Gene3D" id="1.10.630.10">
    <property type="entry name" value="Cytochrome P450"/>
    <property type="match status" value="1"/>
</dbReference>
<dbReference type="GO" id="GO:0016705">
    <property type="term" value="F:oxidoreductase activity, acting on paired donors, with incorporation or reduction of molecular oxygen"/>
    <property type="evidence" value="ECO:0007669"/>
    <property type="project" value="InterPro"/>
</dbReference>
<keyword evidence="7 9" id="KW-0408">Iron</keyword>
<dbReference type="InterPro" id="IPR002401">
    <property type="entry name" value="Cyt_P450_E_grp-I"/>
</dbReference>
<dbReference type="PRINTS" id="PR00463">
    <property type="entry name" value="EP450I"/>
</dbReference>
<keyword evidence="11" id="KW-1185">Reference proteome</keyword>
<sequence length="471" mass="52761">MQAKWLYTYDPRALQSIYIKDQDVFEETDMLITSFKLLTGPGLISTLGDQHRRQRKMLNPVFSAKHLRGMTPIFNAITHNLLDAISSRVEKGTKEIDVLGWMGRTALELIGQGGFGYSFDPLTEDKADDFAESVKAFFPVTAQIPMAIQQLLPWLVRIGPASFRRKVVETAPHGTVTQRMKHISDIMYIRSTEIVNEKKAALAKGDEALKERGKDLMSVLLQANLTAAAEDRLTDEEVIAQVSGFVLAAMDTTSNALSRVLHLLAMHPHEQQKLREELIAARDDGTGNLRDLDYDEVMELPYLDAVCRETLRRYSPVRAVFRVVRKDAMLPLSAPIRGLDGSLINAVPVTKGMRIATDIEASNCNREIWGEDAYEWKPERWLEPLPPAVDDARIPGVYSHLMTFIGGSRSCIGFKFSQLEMKIVLAMLLPAFKFELSDQPIFWNAAGVTYPSVGSYSTKPEMPLKVTMITA</sequence>
<keyword evidence="5 9" id="KW-0479">Metal-binding</keyword>
<keyword evidence="8" id="KW-0503">Monooxygenase</keyword>
<dbReference type="PANTHER" id="PTHR24305">
    <property type="entry name" value="CYTOCHROME P450"/>
    <property type="match status" value="1"/>
</dbReference>
<comment type="cofactor">
    <cofactor evidence="1 9">
        <name>heme</name>
        <dbReference type="ChEBI" id="CHEBI:30413"/>
    </cofactor>
</comment>
<evidence type="ECO:0000256" key="1">
    <source>
        <dbReference type="ARBA" id="ARBA00001971"/>
    </source>
</evidence>
<accession>A0AAD7U0I9</accession>
<dbReference type="PRINTS" id="PR00385">
    <property type="entry name" value="P450"/>
</dbReference>
<protein>
    <recommendedName>
        <fullName evidence="12">Cytochrome P450</fullName>
    </recommendedName>
</protein>
<dbReference type="AlphaFoldDB" id="A0AAD7U0I9"/>
<evidence type="ECO:0000256" key="9">
    <source>
        <dbReference type="PIRSR" id="PIRSR602401-1"/>
    </source>
</evidence>
<keyword evidence="6" id="KW-0560">Oxidoreductase</keyword>
<dbReference type="GO" id="GO:0020037">
    <property type="term" value="F:heme binding"/>
    <property type="evidence" value="ECO:0007669"/>
    <property type="project" value="InterPro"/>
</dbReference>
<reference evidence="10" key="1">
    <citation type="submission" date="2022-11" db="EMBL/GenBank/DDBJ databases">
        <title>Genome Sequence of Cubamyces cubensis.</title>
        <authorList>
            <person name="Buettner E."/>
        </authorList>
    </citation>
    <scope>NUCLEOTIDE SEQUENCE</scope>
    <source>
        <strain evidence="10">MPL-01</strain>
    </source>
</reference>
<dbReference type="GO" id="GO:0005506">
    <property type="term" value="F:iron ion binding"/>
    <property type="evidence" value="ECO:0007669"/>
    <property type="project" value="InterPro"/>
</dbReference>
<evidence type="ECO:0000256" key="7">
    <source>
        <dbReference type="ARBA" id="ARBA00023004"/>
    </source>
</evidence>
<dbReference type="Proteomes" id="UP001215151">
    <property type="component" value="Unassembled WGS sequence"/>
</dbReference>
<feature type="binding site" description="axial binding residue" evidence="9">
    <location>
        <position position="411"/>
    </location>
    <ligand>
        <name>heme</name>
        <dbReference type="ChEBI" id="CHEBI:30413"/>
    </ligand>
    <ligandPart>
        <name>Fe</name>
        <dbReference type="ChEBI" id="CHEBI:18248"/>
    </ligandPart>
</feature>
<keyword evidence="4 9" id="KW-0349">Heme</keyword>
<gene>
    <name evidence="10" type="ORF">ONZ51_g1961</name>
</gene>
<organism evidence="10 11">
    <name type="scientific">Trametes cubensis</name>
    <dbReference type="NCBI Taxonomy" id="1111947"/>
    <lineage>
        <taxon>Eukaryota</taxon>
        <taxon>Fungi</taxon>
        <taxon>Dikarya</taxon>
        <taxon>Basidiomycota</taxon>
        <taxon>Agaricomycotina</taxon>
        <taxon>Agaricomycetes</taxon>
        <taxon>Polyporales</taxon>
        <taxon>Polyporaceae</taxon>
        <taxon>Trametes</taxon>
    </lineage>
</organism>
<evidence type="ECO:0000313" key="11">
    <source>
        <dbReference type="Proteomes" id="UP001215151"/>
    </source>
</evidence>
<dbReference type="SUPFAM" id="SSF48264">
    <property type="entry name" value="Cytochrome P450"/>
    <property type="match status" value="1"/>
</dbReference>
<dbReference type="InterPro" id="IPR001128">
    <property type="entry name" value="Cyt_P450"/>
</dbReference>
<comment type="pathway">
    <text evidence="2">Secondary metabolite biosynthesis.</text>
</comment>
<dbReference type="EMBL" id="JAPEVG010000029">
    <property type="protein sequence ID" value="KAJ8494978.1"/>
    <property type="molecule type" value="Genomic_DNA"/>
</dbReference>
<comment type="similarity">
    <text evidence="3">Belongs to the cytochrome P450 family.</text>
</comment>
<evidence type="ECO:0000256" key="2">
    <source>
        <dbReference type="ARBA" id="ARBA00005179"/>
    </source>
</evidence>
<dbReference type="InterPro" id="IPR050121">
    <property type="entry name" value="Cytochrome_P450_monoxygenase"/>
</dbReference>
<dbReference type="Pfam" id="PF00067">
    <property type="entry name" value="p450"/>
    <property type="match status" value="1"/>
</dbReference>
<comment type="caution">
    <text evidence="10">The sequence shown here is derived from an EMBL/GenBank/DDBJ whole genome shotgun (WGS) entry which is preliminary data.</text>
</comment>
<evidence type="ECO:0000256" key="5">
    <source>
        <dbReference type="ARBA" id="ARBA00022723"/>
    </source>
</evidence>
<proteinExistence type="inferred from homology"/>
<evidence type="ECO:0000256" key="8">
    <source>
        <dbReference type="ARBA" id="ARBA00023033"/>
    </source>
</evidence>
<evidence type="ECO:0008006" key="12">
    <source>
        <dbReference type="Google" id="ProtNLM"/>
    </source>
</evidence>
<name>A0AAD7U0I9_9APHY</name>
<evidence type="ECO:0000256" key="3">
    <source>
        <dbReference type="ARBA" id="ARBA00010617"/>
    </source>
</evidence>